<dbReference type="CDD" id="cd03143">
    <property type="entry name" value="A4_beta-galactosidase_middle_domain"/>
    <property type="match status" value="1"/>
</dbReference>
<dbReference type="Gene3D" id="3.40.50.880">
    <property type="match status" value="1"/>
</dbReference>
<keyword evidence="7" id="KW-0732">Signal</keyword>
<feature type="signal peptide" evidence="7">
    <location>
        <begin position="1"/>
        <end position="18"/>
    </location>
</feature>
<dbReference type="HOGENOM" id="CLU_323582_0_0_10"/>
<gene>
    <name evidence="9" type="ordered locus">Celly_0132</name>
</gene>
<evidence type="ECO:0000313" key="10">
    <source>
        <dbReference type="Proteomes" id="UP000007487"/>
    </source>
</evidence>
<evidence type="ECO:0000313" key="9">
    <source>
        <dbReference type="EMBL" id="ADY27967.1"/>
    </source>
</evidence>
<protein>
    <submittedName>
        <fullName evidence="9">Peptidase M14 carboxypeptidase A</fullName>
    </submittedName>
</protein>
<dbReference type="STRING" id="867900.Celly_0132"/>
<evidence type="ECO:0000256" key="4">
    <source>
        <dbReference type="ARBA" id="ARBA00022801"/>
    </source>
</evidence>
<dbReference type="RefSeq" id="WP_013619715.1">
    <property type="nucleotide sequence ID" value="NC_015167.1"/>
</dbReference>
<accession>F0RG07</accession>
<keyword evidence="3" id="KW-0645">Protease</keyword>
<dbReference type="GO" id="GO:0006508">
    <property type="term" value="P:proteolysis"/>
    <property type="evidence" value="ECO:0007669"/>
    <property type="project" value="UniProtKB-KW"/>
</dbReference>
<dbReference type="Gene3D" id="3.40.630.10">
    <property type="entry name" value="Zn peptidases"/>
    <property type="match status" value="1"/>
</dbReference>
<feature type="chain" id="PRO_5003259429" evidence="7">
    <location>
        <begin position="19"/>
        <end position="838"/>
    </location>
</feature>
<evidence type="ECO:0000256" key="1">
    <source>
        <dbReference type="ARBA" id="ARBA00001947"/>
    </source>
</evidence>
<evidence type="ECO:0000256" key="5">
    <source>
        <dbReference type="ARBA" id="ARBA00022833"/>
    </source>
</evidence>
<dbReference type="GO" id="GO:0005615">
    <property type="term" value="C:extracellular space"/>
    <property type="evidence" value="ECO:0007669"/>
    <property type="project" value="TreeGrafter"/>
</dbReference>
<dbReference type="PANTHER" id="PTHR11705">
    <property type="entry name" value="PROTEASE FAMILY M14 CARBOXYPEPTIDASE A,B"/>
    <property type="match status" value="1"/>
</dbReference>
<evidence type="ECO:0000256" key="6">
    <source>
        <dbReference type="ARBA" id="ARBA00023049"/>
    </source>
</evidence>
<dbReference type="eggNOG" id="COG2866">
    <property type="taxonomic scope" value="Bacteria"/>
</dbReference>
<dbReference type="Proteomes" id="UP000007487">
    <property type="component" value="Chromosome"/>
</dbReference>
<comment type="cofactor">
    <cofactor evidence="1">
        <name>Zn(2+)</name>
        <dbReference type="ChEBI" id="CHEBI:29105"/>
    </cofactor>
</comment>
<keyword evidence="4" id="KW-0378">Hydrolase</keyword>
<comment type="similarity">
    <text evidence="2">Belongs to the peptidase M14 family.</text>
</comment>
<dbReference type="AlphaFoldDB" id="F0RG07"/>
<dbReference type="KEGG" id="cly:Celly_0132"/>
<proteinExistence type="inferred from homology"/>
<keyword evidence="6" id="KW-0482">Metalloprotease</keyword>
<keyword evidence="10" id="KW-1185">Reference proteome</keyword>
<sequence>MKKRFFLLAFLMFQFIQAQEKLDLNYYLPQNVTYNPNIPKPIDVIGHEVGEWHVSHDKLQFYMKALAKASDRISIENRGETYEGRPILLLTITSAKNQTNIESIRQTHIANTSTNVDTSNQPIVVYQGFSIHGNEPSGANAGLAYAYYLAAAQGAEIEKMLNNMVILMDPAFNPDGIQRFAHWANSNKSKNLNPDGNDREYHETWPNGRTNHYWFDMNRDWLPVQLPESKARINTFHKWLPNILTDHHEMGTNSTFFFQPGEPTRVHPLTPSVNQELTAEIGTYHAKAFDKIGSLYYSEENYDDYYYGKGSTFPDVNGSIGILFEQGSSRGHVQESENGILTFPFTVRNQFTAALSTIEAAYNMRSKILNYQQQFYKNAKSNAAKSKTKAIIFGDNKDASKTWHLAEILSRHKIKFNQLKNDVSLNGKKYKKGASYVVPMNQKNYQLINAMFEKRTTFTDSLFYDISAWTFPLAFNLDYSETTSLSNLGEEVKVLKPLTGSLTGSSNYAYLFEWNEYYSPRALNTILEAGLRAKVGKEPFTVEGKSYDYGTIMVPVQNQRLNKAELQQFMLQIAEENNLKVTAVGTGLTKGIDLGSNEFDPIKKQQVGLLVGNGVTYADAGEIWHLFDQRYNMKITKLDTDYFSRVDLSRYTALIVPSIYGNALDKNSVAKIKDWVKAGGTLIAYRNAAYWLNSNEIMKINFKKDSAIVAKNIPFDKRRDFRGAQVTGGAIFEAKLDRSHPINYGYKNDKLPLFRNTNIYITPDKNSYNNPIQYTSNPLLSGYISEENLAVLKNSVPFKTQGYGKGQVILFTDNTNFRAFWFGTNKLLMNAIYFGKIM</sequence>
<dbReference type="InterPro" id="IPR029062">
    <property type="entry name" value="Class_I_gatase-like"/>
</dbReference>
<dbReference type="InterPro" id="IPR000834">
    <property type="entry name" value="Peptidase_M14"/>
</dbReference>
<dbReference type="PANTHER" id="PTHR11705:SF143">
    <property type="entry name" value="SLL0236 PROTEIN"/>
    <property type="match status" value="1"/>
</dbReference>
<organism evidence="9 10">
    <name type="scientific">Cellulophaga lytica (strain ATCC 23178 / DSM 7489 / JCM 8516 / NBRC 14961 / NCIMB 1423 / VKM B-1433 / Cy l20)</name>
    <dbReference type="NCBI Taxonomy" id="867900"/>
    <lineage>
        <taxon>Bacteria</taxon>
        <taxon>Pseudomonadati</taxon>
        <taxon>Bacteroidota</taxon>
        <taxon>Flavobacteriia</taxon>
        <taxon>Flavobacteriales</taxon>
        <taxon>Flavobacteriaceae</taxon>
        <taxon>Cellulophaga</taxon>
    </lineage>
</organism>
<dbReference type="SUPFAM" id="SSF53187">
    <property type="entry name" value="Zn-dependent exopeptidases"/>
    <property type="match status" value="1"/>
</dbReference>
<keyword evidence="5" id="KW-0862">Zinc</keyword>
<name>F0RG07_CELLC</name>
<dbReference type="OrthoDB" id="9758209at2"/>
<dbReference type="Pfam" id="PF00246">
    <property type="entry name" value="Peptidase_M14"/>
    <property type="match status" value="1"/>
</dbReference>
<evidence type="ECO:0000256" key="3">
    <source>
        <dbReference type="ARBA" id="ARBA00022670"/>
    </source>
</evidence>
<feature type="domain" description="Peptidase M14" evidence="8">
    <location>
        <begin position="62"/>
        <end position="283"/>
    </location>
</feature>
<keyword evidence="9" id="KW-0121">Carboxypeptidase</keyword>
<evidence type="ECO:0000259" key="8">
    <source>
        <dbReference type="Pfam" id="PF00246"/>
    </source>
</evidence>
<dbReference type="SUPFAM" id="SSF52317">
    <property type="entry name" value="Class I glutamine amidotransferase-like"/>
    <property type="match status" value="1"/>
</dbReference>
<dbReference type="GO" id="GO:0004181">
    <property type="term" value="F:metallocarboxypeptidase activity"/>
    <property type="evidence" value="ECO:0007669"/>
    <property type="project" value="InterPro"/>
</dbReference>
<evidence type="ECO:0000256" key="7">
    <source>
        <dbReference type="SAM" id="SignalP"/>
    </source>
</evidence>
<dbReference type="GO" id="GO:0008270">
    <property type="term" value="F:zinc ion binding"/>
    <property type="evidence" value="ECO:0007669"/>
    <property type="project" value="InterPro"/>
</dbReference>
<reference evidence="9 10" key="1">
    <citation type="journal article" date="2011" name="Stand. Genomic Sci.">
        <title>Complete genome sequence of Cellulophaga lytica type strain (LIM- 21).</title>
        <authorList>
            <person name="Pati A."/>
            <person name="Abt B."/>
            <person name="Teshima H."/>
            <person name="Nolan M."/>
            <person name="Lapidus A."/>
            <person name="Lucas S."/>
            <person name="Hammon N."/>
            <person name="Deshpande S."/>
            <person name="Cheng J.F."/>
            <person name="Tapia R."/>
            <person name="Han C."/>
            <person name="Goodwin L."/>
            <person name="Pitluck S."/>
            <person name="Liolios K."/>
            <person name="Pagani I."/>
            <person name="Mavromatis K."/>
            <person name="Ovchinikova G."/>
            <person name="Chen A."/>
            <person name="Palaniappan K."/>
            <person name="Land M."/>
            <person name="Hauser L."/>
            <person name="Jeffries C.D."/>
            <person name="Detter J.C."/>
            <person name="Brambilla E.M."/>
            <person name="Kannan K.P."/>
            <person name="Rohde M."/>
            <person name="Spring S."/>
            <person name="Goker M."/>
            <person name="Woyke T."/>
            <person name="Bristow J."/>
            <person name="Eisen J.A."/>
            <person name="Markowitz V."/>
            <person name="Hugenholtz P."/>
            <person name="Kyrpides N.C."/>
            <person name="Klenk H.P."/>
            <person name="Ivanova N."/>
        </authorList>
    </citation>
    <scope>NUCLEOTIDE SEQUENCE [LARGE SCALE GENOMIC DNA]</scope>
    <source>
        <strain evidence="10">ATCC 23178 / DSM 7489 / JCM 8516 / NBRC 14961 / NCIMB 1423 / VKM B-1433 / Cy l20</strain>
    </source>
</reference>
<dbReference type="EMBL" id="CP002534">
    <property type="protein sequence ID" value="ADY27967.1"/>
    <property type="molecule type" value="Genomic_DNA"/>
</dbReference>
<evidence type="ECO:0000256" key="2">
    <source>
        <dbReference type="ARBA" id="ARBA00005988"/>
    </source>
</evidence>